<evidence type="ECO:0000256" key="2">
    <source>
        <dbReference type="ARBA" id="ARBA00022676"/>
    </source>
</evidence>
<dbReference type="OrthoDB" id="5835829at2759"/>
<dbReference type="Pfam" id="PF00201">
    <property type="entry name" value="UDPGT"/>
    <property type="match status" value="1"/>
</dbReference>
<dbReference type="PANTHER" id="PTHR48047">
    <property type="entry name" value="GLYCOSYLTRANSFERASE"/>
    <property type="match status" value="1"/>
</dbReference>
<sequence length="494" mass="55469">MGSATHQLHVFFLPLMAHGHMIPAIDMARLFAARGLKVTIITTPLNAPLFSNTIDRDRQLGIDISIRIIRFPSVEAGLPEGCELVNDVTSPEIAPNFFKAINMLQQPLQHLLEESLPDCVVADLFFPWMTDIAAKLGIPRLVFPGTSFFSICVADSFDRYAPHKKVTSDTEAFIVPGLPDQITMTRLQLQDYLRAETPIQFGKMMDQIAESELRAYGVLVNSSYELEPAYAEHYKKIIGRKAWHIGPVSLCNRNAADKVERGKIATIDEHDCLSWLDSKKPNSILYVCFGSISRFSAAQLLEIAMGLEASGHSFIWVVRKETSNGKNDEKQWLPEGFEERMEGKGLIIRGWAPQLLILEHEAIGGFVTHCGWNSTLEGMSAGVPMITWPIFAEQFYNEKLVTQVLKIGVEVGAQEWQDWNEWGEDSKVLVQRDEIKEAVTRLMDGGEEAEQMRIRARELGEKARRAVEDGGSSYTDLTAVIEDLRLYRSLKQAT</sequence>
<dbReference type="AlphaFoldDB" id="A0A834ZCK8"/>
<dbReference type="Gene3D" id="3.40.50.2000">
    <property type="entry name" value="Glycogen Phosphorylase B"/>
    <property type="match status" value="2"/>
</dbReference>
<evidence type="ECO:0000256" key="1">
    <source>
        <dbReference type="ARBA" id="ARBA00009995"/>
    </source>
</evidence>
<keyword evidence="3 4" id="KW-0808">Transferase</keyword>
<keyword evidence="7" id="KW-1185">Reference proteome</keyword>
<comment type="caution">
    <text evidence="6">The sequence shown here is derived from an EMBL/GenBank/DDBJ whole genome shotgun (WGS) entry which is preliminary data.</text>
</comment>
<dbReference type="PROSITE" id="PS00375">
    <property type="entry name" value="UDPGT"/>
    <property type="match status" value="1"/>
</dbReference>
<evidence type="ECO:0000256" key="5">
    <source>
        <dbReference type="RuleBase" id="RU362057"/>
    </source>
</evidence>
<comment type="similarity">
    <text evidence="1 4">Belongs to the UDP-glycosyltransferase family.</text>
</comment>
<dbReference type="InterPro" id="IPR002213">
    <property type="entry name" value="UDP_glucos_trans"/>
</dbReference>
<dbReference type="OMA" id="IWMPEGF"/>
<accession>A0A834ZCK8</accession>
<gene>
    <name evidence="6" type="ORF">HHK36_009879</name>
</gene>
<evidence type="ECO:0000313" key="6">
    <source>
        <dbReference type="EMBL" id="KAF8404984.1"/>
    </source>
</evidence>
<dbReference type="FunFam" id="3.40.50.2000:FF:000071">
    <property type="entry name" value="Glycosyltransferase"/>
    <property type="match status" value="1"/>
</dbReference>
<proteinExistence type="inferred from homology"/>
<dbReference type="GO" id="GO:0035251">
    <property type="term" value="F:UDP-glucosyltransferase activity"/>
    <property type="evidence" value="ECO:0007669"/>
    <property type="project" value="TreeGrafter"/>
</dbReference>
<dbReference type="PANTHER" id="PTHR48047:SF45">
    <property type="entry name" value="SCOPOLETIN GLUCOSYLTRANSFERASE-LIKE"/>
    <property type="match status" value="1"/>
</dbReference>
<protein>
    <recommendedName>
        <fullName evidence="5">Glycosyltransferase</fullName>
        <ecNumber evidence="5">2.4.1.-</ecNumber>
    </recommendedName>
</protein>
<dbReference type="SUPFAM" id="SSF53756">
    <property type="entry name" value="UDP-Glycosyltransferase/glycogen phosphorylase"/>
    <property type="match status" value="1"/>
</dbReference>
<dbReference type="InterPro" id="IPR035595">
    <property type="entry name" value="UDP_glycos_trans_CS"/>
</dbReference>
<dbReference type="CDD" id="cd03784">
    <property type="entry name" value="GT1_Gtf-like"/>
    <property type="match status" value="1"/>
</dbReference>
<dbReference type="EMBL" id="JABCRI010000006">
    <property type="protein sequence ID" value="KAF8404984.1"/>
    <property type="molecule type" value="Genomic_DNA"/>
</dbReference>
<organism evidence="6 7">
    <name type="scientific">Tetracentron sinense</name>
    <name type="common">Spur-leaf</name>
    <dbReference type="NCBI Taxonomy" id="13715"/>
    <lineage>
        <taxon>Eukaryota</taxon>
        <taxon>Viridiplantae</taxon>
        <taxon>Streptophyta</taxon>
        <taxon>Embryophyta</taxon>
        <taxon>Tracheophyta</taxon>
        <taxon>Spermatophyta</taxon>
        <taxon>Magnoliopsida</taxon>
        <taxon>Trochodendrales</taxon>
        <taxon>Trochodendraceae</taxon>
        <taxon>Tetracentron</taxon>
    </lineage>
</organism>
<evidence type="ECO:0000256" key="3">
    <source>
        <dbReference type="ARBA" id="ARBA00022679"/>
    </source>
</evidence>
<dbReference type="Proteomes" id="UP000655225">
    <property type="component" value="Unassembled WGS sequence"/>
</dbReference>
<dbReference type="EC" id="2.4.1.-" evidence="5"/>
<evidence type="ECO:0000256" key="4">
    <source>
        <dbReference type="RuleBase" id="RU003718"/>
    </source>
</evidence>
<name>A0A834ZCK8_TETSI</name>
<keyword evidence="2 4" id="KW-0328">Glycosyltransferase</keyword>
<evidence type="ECO:0000313" key="7">
    <source>
        <dbReference type="Proteomes" id="UP000655225"/>
    </source>
</evidence>
<reference evidence="6 7" key="1">
    <citation type="submission" date="2020-04" db="EMBL/GenBank/DDBJ databases">
        <title>Plant Genome Project.</title>
        <authorList>
            <person name="Zhang R.-G."/>
        </authorList>
    </citation>
    <scope>NUCLEOTIDE SEQUENCE [LARGE SCALE GENOMIC DNA]</scope>
    <source>
        <strain evidence="6">YNK0</strain>
        <tissue evidence="6">Leaf</tissue>
    </source>
</reference>
<dbReference type="FunFam" id="3.40.50.2000:FF:000047">
    <property type="entry name" value="Glycosyltransferase"/>
    <property type="match status" value="1"/>
</dbReference>